<keyword evidence="1" id="KW-0472">Membrane</keyword>
<keyword evidence="3" id="KW-1185">Reference proteome</keyword>
<dbReference type="EMBL" id="QQAH01000009">
    <property type="protein sequence ID" value="RDD81493.1"/>
    <property type="molecule type" value="Genomic_DNA"/>
</dbReference>
<reference evidence="2 3" key="1">
    <citation type="submission" date="2018-07" db="EMBL/GenBank/DDBJ databases">
        <title>Dyella tabacisoli L4-6T, whole genome shotgun sequence.</title>
        <authorList>
            <person name="Zhou X.-K."/>
            <person name="Li W.-J."/>
            <person name="Duan Y.-Q."/>
        </authorList>
    </citation>
    <scope>NUCLEOTIDE SEQUENCE [LARGE SCALE GENOMIC DNA]</scope>
    <source>
        <strain evidence="2 3">L4-6</strain>
    </source>
</reference>
<keyword evidence="1" id="KW-0812">Transmembrane</keyword>
<evidence type="ECO:0000256" key="1">
    <source>
        <dbReference type="SAM" id="Phobius"/>
    </source>
</evidence>
<dbReference type="Proteomes" id="UP000253782">
    <property type="component" value="Unassembled WGS sequence"/>
</dbReference>
<comment type="caution">
    <text evidence="2">The sequence shown here is derived from an EMBL/GenBank/DDBJ whole genome shotgun (WGS) entry which is preliminary data.</text>
</comment>
<name>A0A369UMC1_9GAMM</name>
<proteinExistence type="predicted"/>
<gene>
    <name evidence="2" type="ORF">DVJ77_09930</name>
</gene>
<sequence length="148" mass="16548">MMRSIFFTAFLFCMGLAGLVVGGIDLYETIDFHLNGQSALMELGPTQKRIVIPSDGYDVHLLDVHYVSAAGDVLVSQKRLAGDIARRLENDEKIPMTYLKRDLQKVYFSGERPESPWAWLVVGVVMMCTFAYALKLRRKEAGRSAVSG</sequence>
<organism evidence="2 3">
    <name type="scientific">Dyella tabacisoli</name>
    <dbReference type="NCBI Taxonomy" id="2282381"/>
    <lineage>
        <taxon>Bacteria</taxon>
        <taxon>Pseudomonadati</taxon>
        <taxon>Pseudomonadota</taxon>
        <taxon>Gammaproteobacteria</taxon>
        <taxon>Lysobacterales</taxon>
        <taxon>Rhodanobacteraceae</taxon>
        <taxon>Dyella</taxon>
    </lineage>
</organism>
<dbReference type="OrthoDB" id="7064924at2"/>
<evidence type="ECO:0008006" key="4">
    <source>
        <dbReference type="Google" id="ProtNLM"/>
    </source>
</evidence>
<evidence type="ECO:0000313" key="3">
    <source>
        <dbReference type="Proteomes" id="UP000253782"/>
    </source>
</evidence>
<keyword evidence="1" id="KW-1133">Transmembrane helix</keyword>
<evidence type="ECO:0000313" key="2">
    <source>
        <dbReference type="EMBL" id="RDD81493.1"/>
    </source>
</evidence>
<dbReference type="AlphaFoldDB" id="A0A369UMC1"/>
<feature type="transmembrane region" description="Helical" evidence="1">
    <location>
        <begin position="117"/>
        <end position="134"/>
    </location>
</feature>
<protein>
    <recommendedName>
        <fullName evidence="4">DUF3592 domain-containing protein</fullName>
    </recommendedName>
</protein>
<dbReference type="RefSeq" id="WP_114845364.1">
    <property type="nucleotide sequence ID" value="NZ_JBHSPE010000005.1"/>
</dbReference>
<accession>A0A369UMC1</accession>